<evidence type="ECO:0000313" key="14">
    <source>
        <dbReference type="EMBL" id="QBE62258.1"/>
    </source>
</evidence>
<dbReference type="EMBL" id="CP035913">
    <property type="protein sequence ID" value="QBE62258.1"/>
    <property type="molecule type" value="Genomic_DNA"/>
</dbReference>
<feature type="compositionally biased region" description="Basic and acidic residues" evidence="13">
    <location>
        <begin position="13"/>
        <end position="23"/>
    </location>
</feature>
<feature type="region of interest" description="Disordered" evidence="13">
    <location>
        <begin position="1"/>
        <end position="23"/>
    </location>
</feature>
<feature type="active site" evidence="10 12">
    <location>
        <position position="605"/>
    </location>
</feature>
<comment type="function">
    <text evidence="2 10">Forms oxaloacetate, a four-carbon dicarboxylic acid source for the tricarboxylic acid cycle.</text>
</comment>
<comment type="cofactor">
    <cofactor evidence="1 10">
        <name>Mg(2+)</name>
        <dbReference type="ChEBI" id="CHEBI:18420"/>
    </cofactor>
</comment>
<keyword evidence="14" id="KW-0670">Pyruvate</keyword>
<dbReference type="GO" id="GO:0005829">
    <property type="term" value="C:cytosol"/>
    <property type="evidence" value="ECO:0007669"/>
    <property type="project" value="TreeGrafter"/>
</dbReference>
<evidence type="ECO:0000256" key="13">
    <source>
        <dbReference type="SAM" id="MobiDB-lite"/>
    </source>
</evidence>
<keyword evidence="8 10" id="KW-0120">Carbon dioxide fixation</keyword>
<accession>A0A4P6KVS7</accession>
<dbReference type="KEGG" id="plue:EWM63_04050"/>
<dbReference type="InterPro" id="IPR033129">
    <property type="entry name" value="PEPCASE_His_AS"/>
</dbReference>
<dbReference type="PROSITE" id="PS00781">
    <property type="entry name" value="PEPCASE_1"/>
    <property type="match status" value="1"/>
</dbReference>
<dbReference type="PRINTS" id="PR00150">
    <property type="entry name" value="PEPCARBXLASE"/>
</dbReference>
<dbReference type="NCBIfam" id="NF000584">
    <property type="entry name" value="PRK00009.1"/>
    <property type="match status" value="1"/>
</dbReference>
<dbReference type="PANTHER" id="PTHR30523:SF6">
    <property type="entry name" value="PHOSPHOENOLPYRUVATE CARBOXYLASE"/>
    <property type="match status" value="1"/>
</dbReference>
<dbReference type="Pfam" id="PF00311">
    <property type="entry name" value="PEPcase"/>
    <property type="match status" value="1"/>
</dbReference>
<dbReference type="InterPro" id="IPR015813">
    <property type="entry name" value="Pyrv/PenolPyrv_kinase-like_dom"/>
</dbReference>
<evidence type="ECO:0000256" key="1">
    <source>
        <dbReference type="ARBA" id="ARBA00001946"/>
    </source>
</evidence>
<evidence type="ECO:0000256" key="10">
    <source>
        <dbReference type="HAMAP-Rule" id="MF_00595"/>
    </source>
</evidence>
<name>A0A4P6KVS7_9BURK</name>
<dbReference type="GO" id="GO:0000287">
    <property type="term" value="F:magnesium ion binding"/>
    <property type="evidence" value="ECO:0007669"/>
    <property type="project" value="UniProtKB-UniRule"/>
</dbReference>
<dbReference type="GO" id="GO:0006099">
    <property type="term" value="P:tricarboxylic acid cycle"/>
    <property type="evidence" value="ECO:0007669"/>
    <property type="project" value="InterPro"/>
</dbReference>
<dbReference type="Proteomes" id="UP000290637">
    <property type="component" value="Chromosome"/>
</dbReference>
<evidence type="ECO:0000313" key="15">
    <source>
        <dbReference type="Proteomes" id="UP000290637"/>
    </source>
</evidence>
<dbReference type="InterPro" id="IPR021135">
    <property type="entry name" value="PEP_COase"/>
</dbReference>
<evidence type="ECO:0000256" key="3">
    <source>
        <dbReference type="ARBA" id="ARBA00008346"/>
    </source>
</evidence>
<dbReference type="InterPro" id="IPR018129">
    <property type="entry name" value="PEP_COase_Lys_AS"/>
</dbReference>
<evidence type="ECO:0000256" key="11">
    <source>
        <dbReference type="PROSITE-ProRule" id="PRU10111"/>
    </source>
</evidence>
<evidence type="ECO:0000256" key="8">
    <source>
        <dbReference type="ARBA" id="ARBA00023300"/>
    </source>
</evidence>
<dbReference type="OrthoDB" id="9768133at2"/>
<comment type="similarity">
    <text evidence="3 10">Belongs to the PEPCase type 1 family.</text>
</comment>
<sequence>MVNQASASQVAEPHNEQGTVDKDAPLKEDIRLLGRLLGDVLREQEGEEVFAVVETIRQTAVRFRREADAGAAKELDGMLKILTKEQTISVVRAFSYFSHLANIAEDQHHIRRRRAHLLAASAPRRGSIRFALAKLKEAGVDQESVQDFFQEALIAPVLTAHPTEVQRKSILDAEHDIARLLAERDLPLTPRERAANLHMLRVRIATLWQTRMLRYTKLTVADEIENALSYYRITFLTEVPGLYDDIECDIAEQYGAGDVPAEVPRIEAPYLQMGSWIGGDRDGNPNVNAGTMQHALARQATTILDFYLDEAHALGADLSISTLMIGCSPALQALADASPDQSDHRADEPYRRALIGIYARLASTARALGATNILRKEVGHAEPYAGATAFSADLQVLIDSLEANHGGMLARPRLTTLKRAADIFGFHLASLDMRQSSDVHERVLTELLARAGALPNYAELDEEAKVKLLLEELDQPRLLYSPYLDYTEETQTELSIFRAAREIRRRYGERAISNYIISHTETVSDLLEVLVLQQETGLLRGQLREDGTVDTTADLMVIPLFETIPDLQRAAGIMDAVMALPLVKKLIEQRGRIQEVMLGYSDSNKDGGFLTSNWELYKAEIALIEVFGKAGVKLRLFHGRGGTVGRGGGPSYEAILAQPKGTVNGQIRLTEQGEIISSKFSNAEIGRRNLERLVAATLEASLMPAAHPEHGERLAGFEAVMSDLSDRAYKAYRNLVYETPGFTDYFFAATPIAEIAELNIGSRPASRKSTKRIEDLRAIPWGFSWGQCRLLLPGWYGFGSAVAGWLADGNRDERMAQLRDMAEHWPFFATLLSNMDMVFAKTDLAIASRYAELVADKELRERIFKRIGDEYRQTLEVLETITGVTERLAGNPLLARSIQNRFPYLDPLNHLQVELIKRRRALAVDTDKADPRVHRGIHLSINGVAAGLRNTG</sequence>
<reference evidence="14 15" key="1">
    <citation type="submission" date="2019-02" db="EMBL/GenBank/DDBJ databases">
        <title>Draft Genome Sequences of Six Type Strains of the Genus Massilia.</title>
        <authorList>
            <person name="Miess H."/>
            <person name="Frediansyhah A."/>
            <person name="Gross H."/>
        </authorList>
    </citation>
    <scope>NUCLEOTIDE SEQUENCE [LARGE SCALE GENOMIC DNA]</scope>
    <source>
        <strain evidence="14 15">DSM 17473</strain>
    </source>
</reference>
<keyword evidence="6 10" id="KW-0460">Magnesium</keyword>
<proteinExistence type="inferred from homology"/>
<dbReference type="GO" id="GO:0008964">
    <property type="term" value="F:phosphoenolpyruvate carboxylase activity"/>
    <property type="evidence" value="ECO:0007669"/>
    <property type="project" value="UniProtKB-UniRule"/>
</dbReference>
<feature type="active site" evidence="10 11">
    <location>
        <position position="161"/>
    </location>
</feature>
<organism evidence="14 15">
    <name type="scientific">Pseudoduganella lutea</name>
    <dbReference type="NCBI Taxonomy" id="321985"/>
    <lineage>
        <taxon>Bacteria</taxon>
        <taxon>Pseudomonadati</taxon>
        <taxon>Pseudomonadota</taxon>
        <taxon>Betaproteobacteria</taxon>
        <taxon>Burkholderiales</taxon>
        <taxon>Oxalobacteraceae</taxon>
        <taxon>Telluria group</taxon>
        <taxon>Pseudoduganella</taxon>
    </lineage>
</organism>
<protein>
    <recommendedName>
        <fullName evidence="5 10">Phosphoenolpyruvate carboxylase</fullName>
        <shortName evidence="10">PEPC</shortName>
        <shortName evidence="10">PEPCase</shortName>
        <ecNumber evidence="4 10">4.1.1.31</ecNumber>
    </recommendedName>
</protein>
<dbReference type="GO" id="GO:0006107">
    <property type="term" value="P:oxaloacetate metabolic process"/>
    <property type="evidence" value="ECO:0007669"/>
    <property type="project" value="UniProtKB-UniRule"/>
</dbReference>
<comment type="catalytic activity">
    <reaction evidence="9 10">
        <text>oxaloacetate + phosphate = phosphoenolpyruvate + hydrogencarbonate</text>
        <dbReference type="Rhea" id="RHEA:28370"/>
        <dbReference type="ChEBI" id="CHEBI:16452"/>
        <dbReference type="ChEBI" id="CHEBI:17544"/>
        <dbReference type="ChEBI" id="CHEBI:43474"/>
        <dbReference type="ChEBI" id="CHEBI:58702"/>
        <dbReference type="EC" id="4.1.1.31"/>
    </reaction>
</comment>
<evidence type="ECO:0000256" key="6">
    <source>
        <dbReference type="ARBA" id="ARBA00022842"/>
    </source>
</evidence>
<dbReference type="HAMAP" id="MF_00595">
    <property type="entry name" value="PEPcase_type1"/>
    <property type="match status" value="1"/>
</dbReference>
<evidence type="ECO:0000256" key="4">
    <source>
        <dbReference type="ARBA" id="ARBA00012305"/>
    </source>
</evidence>
<dbReference type="PANTHER" id="PTHR30523">
    <property type="entry name" value="PHOSPHOENOLPYRUVATE CARBOXYLASE"/>
    <property type="match status" value="1"/>
</dbReference>
<dbReference type="Gene3D" id="1.20.1440.90">
    <property type="entry name" value="Phosphoenolpyruvate/pyruvate domain"/>
    <property type="match status" value="1"/>
</dbReference>
<dbReference type="EC" id="4.1.1.31" evidence="4 10"/>
<dbReference type="InterPro" id="IPR022805">
    <property type="entry name" value="PEP_COase_bac/pln-type"/>
</dbReference>
<dbReference type="AlphaFoldDB" id="A0A4P6KVS7"/>
<dbReference type="RefSeq" id="WP_130185394.1">
    <property type="nucleotide sequence ID" value="NZ_CP035913.1"/>
</dbReference>
<gene>
    <name evidence="10" type="primary">ppc</name>
    <name evidence="14" type="ORF">EWM63_04050</name>
</gene>
<evidence type="ECO:0000256" key="12">
    <source>
        <dbReference type="PROSITE-ProRule" id="PRU10112"/>
    </source>
</evidence>
<evidence type="ECO:0000256" key="9">
    <source>
        <dbReference type="ARBA" id="ARBA00048995"/>
    </source>
</evidence>
<comment type="subunit">
    <text evidence="10">Homotetramer.</text>
</comment>
<dbReference type="GO" id="GO:0015977">
    <property type="term" value="P:carbon fixation"/>
    <property type="evidence" value="ECO:0007669"/>
    <property type="project" value="UniProtKB-UniRule"/>
</dbReference>
<keyword evidence="7 10" id="KW-0456">Lyase</keyword>
<evidence type="ECO:0000256" key="2">
    <source>
        <dbReference type="ARBA" id="ARBA00003670"/>
    </source>
</evidence>
<dbReference type="PROSITE" id="PS00393">
    <property type="entry name" value="PEPCASE_2"/>
    <property type="match status" value="1"/>
</dbReference>
<dbReference type="SUPFAM" id="SSF51621">
    <property type="entry name" value="Phosphoenolpyruvate/pyruvate domain"/>
    <property type="match status" value="1"/>
</dbReference>
<keyword evidence="15" id="KW-1185">Reference proteome</keyword>
<evidence type="ECO:0000256" key="7">
    <source>
        <dbReference type="ARBA" id="ARBA00023239"/>
    </source>
</evidence>
<evidence type="ECO:0000256" key="5">
    <source>
        <dbReference type="ARBA" id="ARBA00022419"/>
    </source>
</evidence>